<dbReference type="InterPro" id="IPR013783">
    <property type="entry name" value="Ig-like_fold"/>
</dbReference>
<dbReference type="InterPro" id="IPR013098">
    <property type="entry name" value="Ig_I-set"/>
</dbReference>
<evidence type="ECO:0000313" key="4">
    <source>
        <dbReference type="EMBL" id="KAG5676327.1"/>
    </source>
</evidence>
<dbReference type="Gene3D" id="2.60.40.10">
    <property type="entry name" value="Immunoglobulins"/>
    <property type="match status" value="7"/>
</dbReference>
<gene>
    <name evidence="4" type="ORF">PVAND_006171</name>
</gene>
<dbReference type="InterPro" id="IPR003598">
    <property type="entry name" value="Ig_sub2"/>
</dbReference>
<accession>A0A9J6C2S2</accession>
<dbReference type="Pfam" id="PF07679">
    <property type="entry name" value="I-set"/>
    <property type="match status" value="7"/>
</dbReference>
<feature type="compositionally biased region" description="Basic and acidic residues" evidence="2">
    <location>
        <begin position="900"/>
        <end position="915"/>
    </location>
</feature>
<feature type="region of interest" description="Disordered" evidence="2">
    <location>
        <begin position="887"/>
        <end position="965"/>
    </location>
</feature>
<dbReference type="FunFam" id="2.60.40.10:FF:002242">
    <property type="entry name" value="Stretchin-Mlck, isoform U"/>
    <property type="match status" value="1"/>
</dbReference>
<dbReference type="InterPro" id="IPR050964">
    <property type="entry name" value="Striated_Muscle_Regulatory"/>
</dbReference>
<sequence>MFKFEDNDDKVFCIKDSNVELSATFETLPKDLDTITIEWTRDGKAITNSEKFKVTKTKNAIQLAIQHVQRDDAGHYKLYAKTDSGETAEKDIELLVEDRSFGDNPPTFLRRLNDLAVKVGTRTRLLVEIRSATDVRVTWYRNDRRICENDRINFVNEGSFYCLEISSITLDDGGKWMCMAENLGGRNSCLATLNVLVPKAYKAPEFVEELRAILTEQGTVSLECKVVGVPTPVLRWFKDSKEIKAGDVFALTANPDDLTSLGTYTCEAVNCMGKTYSSSKLHISGKTSRESSLQPPGKSHGPPPIFTSELKNIRSKINDTITLGCQVMVPPWPKSVTWYNKDGKIEPSEKYKFVEDGLGSYILEIKPAEFTDEGEWKFVVTSTEGTVSISTCFVHMDIPKNYRKPRFMENLKAILTDEGLVSFECKVVGFPTPLLRWFKDGHELKPGDVYQLTGTNSLGSYSCIARNCMGEASSSAVLTLEDIQNQLNENERIELQQKNQPPKFLKGLMSSETKINEEFKFIVHVKATSEPVFSWFRDDLPIDKTNDRYEITTEKVGFCNLLIKCVEFVDQAEWKCVATNEFGHSTSTCFLKLQIPRHYKKPRFLECLRAVLTEEGAVNLECKVIGVPQPTLRWFKDGVELKPGDIHRIISGKDGECSLGTYTCEAKNCMGIVTSSATLLGYEENYKNVPKPEPANILQRHLSLSTIHEERTSQLYDTPMGGDITVDEEKGDVSFSFDGKEVSVSLYETPDLTEEEALQIVEMYADQISEHVTEQNIVELPPLRFVKETTQSGNLLMEAVVIDVSPDYFPPEEDMRTEADMEDISVVDPLSDQLSSSSSKRRRKEESMKSGGEVEEFFSLSQSKQTKNLSVLENYIVEEAHSDEEITETDLQTFESAKSSQKDSESKKRVIKSDDSMQEPPKLPPRKKPTTATDSKSKDEDSVYLQDISGEQGDGLKTQTKKSRTDTKTITINKSIIEKVTRHVIIVKHHLIAVENEVINQSTMMMSPASADSSIGIIKSVLEPINAIESKVNDYNGEHSVESLVENLLHDLKNLNHGLSIIEKCVEMDAEGKTLVQRTSVCVIESVGEQMLSFLESLKQVCLTNVQGSLQNESLLIINDMQTGIHITEDTIKSQTLMQEASALEASQRVSESVAQMQQMPETVPLEVVTTTELPKEANSFKLLCRYILKFQEVLESSQQSDIKKETLVEIQKPIVAIQNEIHTIEEKISKNSLKDTLEEKISFKILDTVSPPLYELNKCFEAISKSIDDGNQSPKLLDSFILPLQEIQNGLALIGHEIDSGFITKESPVDTEDNQKMLKTVAQNLIYFESNIENVRERTSVTVYESLIQLKVTMQLMIEKIIREPLTKGSLQIINAFKLPLEELNYCFRHIEERMATNSLRDLLDPLNSLRENVEVVEEKLRHKRISGHSEDLKKVKDLVDQCDAEIQLFDIIQLDYQERMNQQKLIEQQLSEQSQQLSEFERSMMAQEQCDVLTNVQQNIINIQEIIGFEHDKSFSEHLSTLKTLASPLQDLSRRIANIREEMLLEHVNDISINDYKTILKLAKPLKEIYQQLAVITKQSTFESVQVFSSRSQQDILKTLATPLAELRNCIAAIQHECITMHEIQGEIEHPQISLKTAQPLEELRMRVEEIIHNIVEADEISATLDDVSIMKTTSEMSDVVVVKETVEKNEKTEEKSKADETKIEKVFEIIEEKSKLEEKSQTEVDRIITQTKQEIETVMIAILQLEKPSNEIKAVGDELNKTIENLEKLPTNINEINKLIITIEMAQKSLANKNASNLILVKYNLESLKKVLYELRKFVYPDAIPIEIIESKPQTAETQELPKIDEKQTETKNQEFSKVESISKSEETSKQVEISEEKIVSETKETSTEQPVMKTCKIEEISLKPDEIQSTLTKEIKITQILIKKLPTMPELQALEQQLTYTLENITTIASNKSELQKAIEIIEIAEKKLSAQKSTQMIEIKDNLNSLKEILIILKATAKVQQVETTDLAKAQVGDVQIIESTKEEQIEIKPEVKEELKIIEEISKPIEETKPTEELLKIIEEPQQQIVHAVQSKSPEILQCLEKTKEEIENATTAIKKARRPTNELTTAQTELTTTLEKISELPENQQQIQNVIETIEKAETSLAAKKTTDIVLVKGYLDTLKQSLVLLNNAIKSQKGEMKEIDSKPQIAEVGVINDKSELKITEINEKVVDESIKEESKISESEKSQEIIEEKKVEENIVEKPKEEVKLESIEVEKPTEQIVSSTDITEIEKCVAKSKDEIEHTIESIKKVRRTTPEMQAIERQLSVTFEHANESSNNEKQITEIINSIESAEASIATRKTSDIAVVKGNFAALKQSLITLRNVIIEQKAKITSIDVQPQQAEIDIIETKDELKIVESTENISEETKDETKVKIEIPKAENDTTDRSSEVISEEVKKNEAVVSEKSNEVIDKTDGKVEQKESQEVIEAVKETELDSQTKSEEAAEIEKCVAKSKDEIEHTIESIKKVRRTTPEMQAIERQLSVTFEHANELPNNDKQITEIISSIESAEASISTRKTSDIAVVRQNLESLKQSLIVLRNIIVQHKPLITSIDAQPQQAQVEILETKDDLKIVESNEDISQVIQEETKIEVEKPKDETSVNETAKKPKEISTEETKLKEPVLEEKSQKAVKDKNDEQKVIESPKEEILKIVESSETQPVSEEKISEISEIEKCIAKSKDEIEHTIESIKKVRRTTPEIQAIERQLSVTFEHANELPNNEKQITEII</sequence>
<dbReference type="EMBL" id="JADBJN010000002">
    <property type="protein sequence ID" value="KAG5676327.1"/>
    <property type="molecule type" value="Genomic_DNA"/>
</dbReference>
<feature type="domain" description="Ig-like" evidence="3">
    <location>
        <begin position="106"/>
        <end position="194"/>
    </location>
</feature>
<dbReference type="FunFam" id="2.60.40.10:FF:001894">
    <property type="entry name" value="Stretchin-Mlck, isoform V"/>
    <property type="match status" value="1"/>
</dbReference>
<dbReference type="SMART" id="SM00409">
    <property type="entry name" value="IG"/>
    <property type="match status" value="7"/>
</dbReference>
<dbReference type="SUPFAM" id="SSF48726">
    <property type="entry name" value="Immunoglobulin"/>
    <property type="match status" value="7"/>
</dbReference>
<feature type="compositionally biased region" description="Polar residues" evidence="2">
    <location>
        <begin position="889"/>
        <end position="899"/>
    </location>
</feature>
<feature type="region of interest" description="Disordered" evidence="2">
    <location>
        <begin position="1838"/>
        <end position="1872"/>
    </location>
</feature>
<reference evidence="4" key="1">
    <citation type="submission" date="2021-03" db="EMBL/GenBank/DDBJ databases">
        <title>Chromosome level genome of the anhydrobiotic midge Polypedilum vanderplanki.</title>
        <authorList>
            <person name="Yoshida Y."/>
            <person name="Kikawada T."/>
            <person name="Gusev O."/>
        </authorList>
    </citation>
    <scope>NUCLEOTIDE SEQUENCE</scope>
    <source>
        <strain evidence="4">NIAS01</strain>
        <tissue evidence="4">Whole body or cell culture</tissue>
    </source>
</reference>
<name>A0A9J6C2S2_POLVA</name>
<dbReference type="PANTHER" id="PTHR13817">
    <property type="entry name" value="TITIN"/>
    <property type="match status" value="1"/>
</dbReference>
<dbReference type="PANTHER" id="PTHR13817:SF171">
    <property type="entry name" value="STRETCHIN-MLCK, ISOFORM U"/>
    <property type="match status" value="1"/>
</dbReference>
<organism evidence="4 5">
    <name type="scientific">Polypedilum vanderplanki</name>
    <name type="common">Sleeping chironomid midge</name>
    <dbReference type="NCBI Taxonomy" id="319348"/>
    <lineage>
        <taxon>Eukaryota</taxon>
        <taxon>Metazoa</taxon>
        <taxon>Ecdysozoa</taxon>
        <taxon>Arthropoda</taxon>
        <taxon>Hexapoda</taxon>
        <taxon>Insecta</taxon>
        <taxon>Pterygota</taxon>
        <taxon>Neoptera</taxon>
        <taxon>Endopterygota</taxon>
        <taxon>Diptera</taxon>
        <taxon>Nematocera</taxon>
        <taxon>Chironomoidea</taxon>
        <taxon>Chironomidae</taxon>
        <taxon>Chironominae</taxon>
        <taxon>Polypedilum</taxon>
        <taxon>Polypedilum</taxon>
    </lineage>
</organism>
<feature type="compositionally biased region" description="Basic and acidic residues" evidence="2">
    <location>
        <begin position="1843"/>
        <end position="1872"/>
    </location>
</feature>
<dbReference type="OrthoDB" id="10260894at2759"/>
<evidence type="ECO:0000313" key="5">
    <source>
        <dbReference type="Proteomes" id="UP001107558"/>
    </source>
</evidence>
<feature type="domain" description="Ig-like" evidence="3">
    <location>
        <begin position="602"/>
        <end position="680"/>
    </location>
</feature>
<dbReference type="SMART" id="SM00408">
    <property type="entry name" value="IGc2"/>
    <property type="match status" value="6"/>
</dbReference>
<keyword evidence="5" id="KW-1185">Reference proteome</keyword>
<keyword evidence="1" id="KW-0677">Repeat</keyword>
<feature type="region of interest" description="Disordered" evidence="2">
    <location>
        <begin position="2637"/>
        <end position="2660"/>
    </location>
</feature>
<feature type="domain" description="Ig-like" evidence="3">
    <location>
        <begin position="303"/>
        <end position="388"/>
    </location>
</feature>
<feature type="domain" description="Ig-like" evidence="3">
    <location>
        <begin position="204"/>
        <end position="284"/>
    </location>
</feature>
<feature type="domain" description="Ig-like" evidence="3">
    <location>
        <begin position="405"/>
        <end position="479"/>
    </location>
</feature>
<proteinExistence type="predicted"/>
<comment type="caution">
    <text evidence="4">The sequence shown here is derived from an EMBL/GenBank/DDBJ whole genome shotgun (WGS) entry which is preliminary data.</text>
</comment>
<dbReference type="PROSITE" id="PS50835">
    <property type="entry name" value="IG_LIKE"/>
    <property type="match status" value="6"/>
</dbReference>
<dbReference type="InterPro" id="IPR036179">
    <property type="entry name" value="Ig-like_dom_sf"/>
</dbReference>
<dbReference type="Proteomes" id="UP001107558">
    <property type="component" value="Chromosome 2"/>
</dbReference>
<feature type="region of interest" description="Disordered" evidence="2">
    <location>
        <begin position="821"/>
        <end position="855"/>
    </location>
</feature>
<evidence type="ECO:0000256" key="1">
    <source>
        <dbReference type="ARBA" id="ARBA00022737"/>
    </source>
</evidence>
<protein>
    <recommendedName>
        <fullName evidence="3">Ig-like domain-containing protein</fullName>
    </recommendedName>
</protein>
<dbReference type="InterPro" id="IPR007110">
    <property type="entry name" value="Ig-like_dom"/>
</dbReference>
<evidence type="ECO:0000256" key="2">
    <source>
        <dbReference type="SAM" id="MobiDB-lite"/>
    </source>
</evidence>
<evidence type="ECO:0000259" key="3">
    <source>
        <dbReference type="PROSITE" id="PS50835"/>
    </source>
</evidence>
<feature type="domain" description="Ig-like" evidence="3">
    <location>
        <begin position="1"/>
        <end position="93"/>
    </location>
</feature>
<dbReference type="FunFam" id="2.60.40.10:FF:001307">
    <property type="entry name" value="Stretchin-Mlck, isoform V"/>
    <property type="match status" value="3"/>
</dbReference>
<dbReference type="InterPro" id="IPR003599">
    <property type="entry name" value="Ig_sub"/>
</dbReference>
<dbReference type="CDD" id="cd00096">
    <property type="entry name" value="Ig"/>
    <property type="match status" value="1"/>
</dbReference>